<keyword evidence="1" id="KW-0812">Transmembrane</keyword>
<dbReference type="InterPro" id="IPR032508">
    <property type="entry name" value="FecR_C"/>
</dbReference>
<protein>
    <submittedName>
        <fullName evidence="4">DUF4974 domain-containing protein</fullName>
    </submittedName>
</protein>
<dbReference type="PANTHER" id="PTHR30273">
    <property type="entry name" value="PERIPLASMIC SIGNAL SENSOR AND SIGMA FACTOR ACTIVATOR FECR-RELATED"/>
    <property type="match status" value="1"/>
</dbReference>
<accession>A0A926JUQ8</accession>
<evidence type="ECO:0000259" key="2">
    <source>
        <dbReference type="Pfam" id="PF04773"/>
    </source>
</evidence>
<dbReference type="GO" id="GO:0016989">
    <property type="term" value="F:sigma factor antagonist activity"/>
    <property type="evidence" value="ECO:0007669"/>
    <property type="project" value="TreeGrafter"/>
</dbReference>
<dbReference type="PIRSF" id="PIRSF018266">
    <property type="entry name" value="FecR"/>
    <property type="match status" value="1"/>
</dbReference>
<gene>
    <name evidence="4" type="ORF">IBL28_17240</name>
</gene>
<evidence type="ECO:0000259" key="3">
    <source>
        <dbReference type="Pfam" id="PF16344"/>
    </source>
</evidence>
<keyword evidence="1" id="KW-1133">Transmembrane helix</keyword>
<dbReference type="EMBL" id="JACVDC010000069">
    <property type="protein sequence ID" value="MBC9797719.1"/>
    <property type="molecule type" value="Genomic_DNA"/>
</dbReference>
<evidence type="ECO:0000313" key="4">
    <source>
        <dbReference type="EMBL" id="MBC9797719.1"/>
    </source>
</evidence>
<organism evidence="4 5">
    <name type="scientific">Sinomicrobium weinanense</name>
    <dbReference type="NCBI Taxonomy" id="2842200"/>
    <lineage>
        <taxon>Bacteria</taxon>
        <taxon>Pseudomonadati</taxon>
        <taxon>Bacteroidota</taxon>
        <taxon>Flavobacteriia</taxon>
        <taxon>Flavobacteriales</taxon>
        <taxon>Flavobacteriaceae</taxon>
        <taxon>Sinomicrobium</taxon>
    </lineage>
</organism>
<comment type="caution">
    <text evidence="4">The sequence shown here is derived from an EMBL/GenBank/DDBJ whole genome shotgun (WGS) entry which is preliminary data.</text>
</comment>
<dbReference type="Pfam" id="PF04773">
    <property type="entry name" value="FecR"/>
    <property type="match status" value="1"/>
</dbReference>
<dbReference type="InterPro" id="IPR012373">
    <property type="entry name" value="Ferrdict_sens_TM"/>
</dbReference>
<keyword evidence="5" id="KW-1185">Reference proteome</keyword>
<dbReference type="Pfam" id="PF16344">
    <property type="entry name" value="FecR_C"/>
    <property type="match status" value="1"/>
</dbReference>
<dbReference type="InterPro" id="IPR006860">
    <property type="entry name" value="FecR"/>
</dbReference>
<sequence length="386" mass="43341">MDKKKNIKINYNLLIKKAEGFLTEKEKEEFDHWYEASPSENRECSQEVVEGHRRKMQMLFAKKTGSQKDQSASQKIVRKLYWRVGMAASVVILLSLGIYFYDSFIPGDASDATFHPGSGTSIEIGSSKAVLTLEDGTEVSLKKGETYTSGNASSDGESLLYGKGQKGTKAYNELTVPRGGEFFVLLADSTKVWLNSDTKIKYPDAFTDGQPRIVELLYGEAFFEVSPAAMHGGSTFKVTTRNQEIEVLGTQFNVAAYREDRAVTSTLVEGKVAVRNGNVKKELSPGEQAAVTAKDSEILISKVDVYNYTVWKKGLFSFDNKPLKDMMQVLARWYDMEVKFENREVEDLRFSGLFGRDQEIDEILSQISDYANDVQFEIKGKEVIVK</sequence>
<name>A0A926JUQ8_9FLAO</name>
<evidence type="ECO:0000256" key="1">
    <source>
        <dbReference type="SAM" id="Phobius"/>
    </source>
</evidence>
<feature type="domain" description="FecR protein" evidence="2">
    <location>
        <begin position="177"/>
        <end position="272"/>
    </location>
</feature>
<dbReference type="Gene3D" id="2.60.120.1440">
    <property type="match status" value="1"/>
</dbReference>
<dbReference type="PANTHER" id="PTHR30273:SF2">
    <property type="entry name" value="PROTEIN FECR"/>
    <property type="match status" value="1"/>
</dbReference>
<dbReference type="Proteomes" id="UP000653730">
    <property type="component" value="Unassembled WGS sequence"/>
</dbReference>
<dbReference type="Gene3D" id="3.55.50.30">
    <property type="match status" value="1"/>
</dbReference>
<proteinExistence type="predicted"/>
<dbReference type="RefSeq" id="WP_187966850.1">
    <property type="nucleotide sequence ID" value="NZ_JACVDC010000069.1"/>
</dbReference>
<dbReference type="AlphaFoldDB" id="A0A926JUQ8"/>
<feature type="transmembrane region" description="Helical" evidence="1">
    <location>
        <begin position="80"/>
        <end position="101"/>
    </location>
</feature>
<feature type="domain" description="Protein FecR C-terminal" evidence="3">
    <location>
        <begin position="316"/>
        <end position="385"/>
    </location>
</feature>
<keyword evidence="1" id="KW-0472">Membrane</keyword>
<evidence type="ECO:0000313" key="5">
    <source>
        <dbReference type="Proteomes" id="UP000653730"/>
    </source>
</evidence>
<reference evidence="4 5" key="1">
    <citation type="submission" date="2020-09" db="EMBL/GenBank/DDBJ databases">
        <title>Sinomicrobium weinanense sp. nov., a halophilic bacteria isolated from saline-alkali soil.</title>
        <authorList>
            <person name="Wu P."/>
            <person name="Ren H."/>
            <person name="Mei Y."/>
            <person name="Liang Y."/>
            <person name="Chen Z."/>
        </authorList>
    </citation>
    <scope>NUCLEOTIDE SEQUENCE [LARGE SCALE GENOMIC DNA]</scope>
    <source>
        <strain evidence="4 5">FJxs</strain>
    </source>
</reference>